<dbReference type="Pfam" id="PF09588">
    <property type="entry name" value="YqaJ"/>
    <property type="match status" value="1"/>
</dbReference>
<protein>
    <submittedName>
        <fullName evidence="3">Tetratricopeptide repeat protein 38</fullName>
    </submittedName>
</protein>
<dbReference type="GO" id="GO:0008270">
    <property type="term" value="F:zinc ion binding"/>
    <property type="evidence" value="ECO:0007669"/>
    <property type="project" value="UniProtKB-KW"/>
</dbReference>
<evidence type="ECO:0000259" key="2">
    <source>
        <dbReference type="PROSITE" id="PS50966"/>
    </source>
</evidence>
<dbReference type="InterPro" id="IPR011604">
    <property type="entry name" value="PDDEXK-like_dom_sf"/>
</dbReference>
<dbReference type="SUPFAM" id="SSF52980">
    <property type="entry name" value="Restriction endonuclease-like"/>
    <property type="match status" value="1"/>
</dbReference>
<dbReference type="InterPro" id="IPR019080">
    <property type="entry name" value="YqaJ_viral_recombinase"/>
</dbReference>
<keyword evidence="4" id="KW-1185">Reference proteome</keyword>
<evidence type="ECO:0000313" key="3">
    <source>
        <dbReference type="EMBL" id="PFX12121.1"/>
    </source>
</evidence>
<evidence type="ECO:0000313" key="4">
    <source>
        <dbReference type="Proteomes" id="UP000225706"/>
    </source>
</evidence>
<dbReference type="CDD" id="cd22343">
    <property type="entry name" value="PDDEXK_lambda_exonuclease-like"/>
    <property type="match status" value="1"/>
</dbReference>
<sequence>DRWRELFHLWESHTDDHILVFNDVHMLMCTLGAKKEDATLNLLMSLRDYVRGCLPSPGTPCVFNDVHMLMCTLGAKKEDATLNLLMSLSDYVRDGSGTNCEGNFHRAVDILKPLRCDVVNIGGSNAQVEISRTPEVKITSTSCNCEAGAGLCNHAIGLVYLLEHYRKLGLKSVPPAMSKTSLPQTWHVPQRTAGINPREVQEVLVQQVKPPSNDATQKKKIRRLDGVRSTLYNPIPEHFGSPKIIDSMRDIFKQYEDMQVNSIVPETESLDYVNSKLGRVAHGSVISYQQRQNTTNNPKIHINVEGPQEPLPFGVPLLKNNYTFVPTLAELNFAEGLSVSQAQSCLYEEETREQSDTQKWHDLRAQRLSSSKFKDVCARRADFESLAVRQLKKTVQTAAMRHGINTEEEAASAYADSGDCNVFPAGIVINPSCPHLAASPDRRVYDPSENNPWGLLEIKCPITDSISQLKYLKCVNGVYKLRKTHSYYYQIMGQMMLTGCEWVDFYVYCKSDFHLERVRFDAEFCSEMKMKLDKFYFEYLLPEL</sequence>
<dbReference type="InterPro" id="IPR051703">
    <property type="entry name" value="NF-kappa-B_Signaling_Reg"/>
</dbReference>
<feature type="non-terminal residue" evidence="3">
    <location>
        <position position="1"/>
    </location>
</feature>
<dbReference type="InterPro" id="IPR007527">
    <property type="entry name" value="Znf_SWIM"/>
</dbReference>
<gene>
    <name evidence="3" type="primary">Ttc38</name>
    <name evidence="3" type="ORF">AWC38_SpisGene23972</name>
</gene>
<dbReference type="GO" id="GO:0006281">
    <property type="term" value="P:DNA repair"/>
    <property type="evidence" value="ECO:0007669"/>
    <property type="project" value="UniProtKB-ARBA"/>
</dbReference>
<keyword evidence="1" id="KW-0479">Metal-binding</keyword>
<evidence type="ECO:0000256" key="1">
    <source>
        <dbReference type="PROSITE-ProRule" id="PRU00325"/>
    </source>
</evidence>
<accession>A0A2B4R3C4</accession>
<dbReference type="AlphaFoldDB" id="A0A2B4R3C4"/>
<dbReference type="PANTHER" id="PTHR46609:SF7">
    <property type="match status" value="1"/>
</dbReference>
<dbReference type="PANTHER" id="PTHR46609">
    <property type="entry name" value="EXONUCLEASE, PHAGE-TYPE/RECB, C-TERMINAL DOMAIN-CONTAINING PROTEIN"/>
    <property type="match status" value="1"/>
</dbReference>
<comment type="caution">
    <text evidence="3">The sequence shown here is derived from an EMBL/GenBank/DDBJ whole genome shotgun (WGS) entry which is preliminary data.</text>
</comment>
<feature type="domain" description="SWIM-type" evidence="2">
    <location>
        <begin position="128"/>
        <end position="163"/>
    </location>
</feature>
<name>A0A2B4R3C4_STYPI</name>
<dbReference type="Gene3D" id="3.90.320.10">
    <property type="match status" value="1"/>
</dbReference>
<keyword evidence="1" id="KW-0862">Zinc</keyword>
<dbReference type="Proteomes" id="UP000225706">
    <property type="component" value="Unassembled WGS sequence"/>
</dbReference>
<dbReference type="EMBL" id="LSMT01001574">
    <property type="protein sequence ID" value="PFX12121.1"/>
    <property type="molecule type" value="Genomic_DNA"/>
</dbReference>
<keyword evidence="1" id="KW-0863">Zinc-finger</keyword>
<reference evidence="4" key="1">
    <citation type="journal article" date="2017" name="bioRxiv">
        <title>Comparative analysis of the genomes of Stylophora pistillata and Acropora digitifera provides evidence for extensive differences between species of corals.</title>
        <authorList>
            <person name="Voolstra C.R."/>
            <person name="Li Y."/>
            <person name="Liew Y.J."/>
            <person name="Baumgarten S."/>
            <person name="Zoccola D."/>
            <person name="Flot J.-F."/>
            <person name="Tambutte S."/>
            <person name="Allemand D."/>
            <person name="Aranda M."/>
        </authorList>
    </citation>
    <scope>NUCLEOTIDE SEQUENCE [LARGE SCALE GENOMIC DNA]</scope>
</reference>
<dbReference type="OrthoDB" id="5948422at2759"/>
<dbReference type="InterPro" id="IPR011335">
    <property type="entry name" value="Restrct_endonuc-II-like"/>
</dbReference>
<organism evidence="3 4">
    <name type="scientific">Stylophora pistillata</name>
    <name type="common">Smooth cauliflower coral</name>
    <dbReference type="NCBI Taxonomy" id="50429"/>
    <lineage>
        <taxon>Eukaryota</taxon>
        <taxon>Metazoa</taxon>
        <taxon>Cnidaria</taxon>
        <taxon>Anthozoa</taxon>
        <taxon>Hexacorallia</taxon>
        <taxon>Scleractinia</taxon>
        <taxon>Astrocoeniina</taxon>
        <taxon>Pocilloporidae</taxon>
        <taxon>Stylophora</taxon>
    </lineage>
</organism>
<proteinExistence type="predicted"/>
<dbReference type="PROSITE" id="PS50966">
    <property type="entry name" value="ZF_SWIM"/>
    <property type="match status" value="1"/>
</dbReference>